<reference evidence="2 3" key="1">
    <citation type="journal article" date="2006" name="Science">
        <title>The genome of black cottonwood, Populus trichocarpa (Torr. &amp; Gray).</title>
        <authorList>
            <person name="Tuskan G.A."/>
            <person name="Difazio S."/>
            <person name="Jansson S."/>
            <person name="Bohlmann J."/>
            <person name="Grigoriev I."/>
            <person name="Hellsten U."/>
            <person name="Putnam N."/>
            <person name="Ralph S."/>
            <person name="Rombauts S."/>
            <person name="Salamov A."/>
            <person name="Schein J."/>
            <person name="Sterck L."/>
            <person name="Aerts A."/>
            <person name="Bhalerao R.R."/>
            <person name="Bhalerao R.P."/>
            <person name="Blaudez D."/>
            <person name="Boerjan W."/>
            <person name="Brun A."/>
            <person name="Brunner A."/>
            <person name="Busov V."/>
            <person name="Campbell M."/>
            <person name="Carlson J."/>
            <person name="Chalot M."/>
            <person name="Chapman J."/>
            <person name="Chen G.L."/>
            <person name="Cooper D."/>
            <person name="Coutinho P.M."/>
            <person name="Couturier J."/>
            <person name="Covert S."/>
            <person name="Cronk Q."/>
            <person name="Cunningham R."/>
            <person name="Davis J."/>
            <person name="Degroeve S."/>
            <person name="Dejardin A."/>
            <person name="Depamphilis C."/>
            <person name="Detter J."/>
            <person name="Dirks B."/>
            <person name="Dubchak I."/>
            <person name="Duplessis S."/>
            <person name="Ehlting J."/>
            <person name="Ellis B."/>
            <person name="Gendler K."/>
            <person name="Goodstein D."/>
            <person name="Gribskov M."/>
            <person name="Grimwood J."/>
            <person name="Groover A."/>
            <person name="Gunter L."/>
            <person name="Hamberger B."/>
            <person name="Heinze B."/>
            <person name="Helariutta Y."/>
            <person name="Henrissat B."/>
            <person name="Holligan D."/>
            <person name="Holt R."/>
            <person name="Huang W."/>
            <person name="Islam-Faridi N."/>
            <person name="Jones S."/>
            <person name="Jones-Rhoades M."/>
            <person name="Jorgensen R."/>
            <person name="Joshi C."/>
            <person name="Kangasjarvi J."/>
            <person name="Karlsson J."/>
            <person name="Kelleher C."/>
            <person name="Kirkpatrick R."/>
            <person name="Kirst M."/>
            <person name="Kohler A."/>
            <person name="Kalluri U."/>
            <person name="Larimer F."/>
            <person name="Leebens-Mack J."/>
            <person name="Leple J.C."/>
            <person name="Locascio P."/>
            <person name="Lou Y."/>
            <person name="Lucas S."/>
            <person name="Martin F."/>
            <person name="Montanini B."/>
            <person name="Napoli C."/>
            <person name="Nelson D.R."/>
            <person name="Nelson C."/>
            <person name="Nieminen K."/>
            <person name="Nilsson O."/>
            <person name="Pereda V."/>
            <person name="Peter G."/>
            <person name="Philippe R."/>
            <person name="Pilate G."/>
            <person name="Poliakov A."/>
            <person name="Razumovskaya J."/>
            <person name="Richardson P."/>
            <person name="Rinaldi C."/>
            <person name="Ritland K."/>
            <person name="Rouze P."/>
            <person name="Ryaboy D."/>
            <person name="Schmutz J."/>
            <person name="Schrader J."/>
            <person name="Segerman B."/>
            <person name="Shin H."/>
            <person name="Siddiqui A."/>
            <person name="Sterky F."/>
            <person name="Terry A."/>
            <person name="Tsai C.J."/>
            <person name="Uberbacher E."/>
            <person name="Unneberg P."/>
            <person name="Vahala J."/>
            <person name="Wall K."/>
            <person name="Wessler S."/>
            <person name="Yang G."/>
            <person name="Yin T."/>
            <person name="Douglas C."/>
            <person name="Marra M."/>
            <person name="Sandberg G."/>
            <person name="Van de Peer Y."/>
            <person name="Rokhsar D."/>
        </authorList>
    </citation>
    <scope>NUCLEOTIDE SEQUENCE [LARGE SCALE GENOMIC DNA]</scope>
    <source>
        <strain evidence="3">cv. Nisqually</strain>
    </source>
</reference>
<name>A0A2K1Y702_POPTR</name>
<keyword evidence="3" id="KW-1185">Reference proteome</keyword>
<gene>
    <name evidence="2" type="ORF">POPTR_012G008400</name>
</gene>
<organism evidence="2 3">
    <name type="scientific">Populus trichocarpa</name>
    <name type="common">Western balsam poplar</name>
    <name type="synonym">Populus balsamifera subsp. trichocarpa</name>
    <dbReference type="NCBI Taxonomy" id="3694"/>
    <lineage>
        <taxon>Eukaryota</taxon>
        <taxon>Viridiplantae</taxon>
        <taxon>Streptophyta</taxon>
        <taxon>Embryophyta</taxon>
        <taxon>Tracheophyta</taxon>
        <taxon>Spermatophyta</taxon>
        <taxon>Magnoliopsida</taxon>
        <taxon>eudicotyledons</taxon>
        <taxon>Gunneridae</taxon>
        <taxon>Pentapetalae</taxon>
        <taxon>rosids</taxon>
        <taxon>fabids</taxon>
        <taxon>Malpighiales</taxon>
        <taxon>Salicaceae</taxon>
        <taxon>Saliceae</taxon>
        <taxon>Populus</taxon>
    </lineage>
</organism>
<keyword evidence="1" id="KW-0812">Transmembrane</keyword>
<dbReference type="InParanoid" id="A0A2K1Y702"/>
<dbReference type="AlphaFoldDB" id="A0A2K1Y702"/>
<protein>
    <submittedName>
        <fullName evidence="2">Uncharacterized protein</fullName>
    </submittedName>
</protein>
<dbReference type="EMBL" id="CM009301">
    <property type="protein sequence ID" value="PNT08811.1"/>
    <property type="molecule type" value="Genomic_DNA"/>
</dbReference>
<feature type="transmembrane region" description="Helical" evidence="1">
    <location>
        <begin position="74"/>
        <end position="99"/>
    </location>
</feature>
<feature type="transmembrane region" description="Helical" evidence="1">
    <location>
        <begin position="189"/>
        <end position="205"/>
    </location>
</feature>
<evidence type="ECO:0000256" key="1">
    <source>
        <dbReference type="SAM" id="Phobius"/>
    </source>
</evidence>
<keyword evidence="1" id="KW-0472">Membrane</keyword>
<evidence type="ECO:0000313" key="2">
    <source>
        <dbReference type="EMBL" id="PNT08811.1"/>
    </source>
</evidence>
<feature type="transmembrane region" description="Helical" evidence="1">
    <location>
        <begin position="26"/>
        <end position="54"/>
    </location>
</feature>
<accession>A0A2K1Y702</accession>
<dbReference type="Proteomes" id="UP000006729">
    <property type="component" value="Chromosome 12"/>
</dbReference>
<keyword evidence="1" id="KW-1133">Transmembrane helix</keyword>
<proteinExistence type="predicted"/>
<evidence type="ECO:0000313" key="3">
    <source>
        <dbReference type="Proteomes" id="UP000006729"/>
    </source>
</evidence>
<sequence length="284" mass="30468">MSWCGWWCCCGCPSSSFVQLLVRLVVLLRLLCGMDVLPSVFSCSFFVFLLAAALPNTCSWSAGETGFLQSSLSALAFCSLASLFCFRFSFLPLLHSVFLSHSNERMKEKNSLCSRVAGREGGLLLILLLRLRQGAASAGSATAAEEGYGCGGGDDELTMALRLLAGPSVISSVYLLSFCSSLLCSSSSIWSLVFFPVLPVLALLRRKWLLLLWSSGKAGLKRSCWIVGENLVVLGGSRRCLTVVRKVALRQRGAGQQHAHGSRGHQARVACAAPMPALLPTPEG</sequence>